<keyword evidence="2" id="KW-1185">Reference proteome</keyword>
<dbReference type="EMBL" id="AP026867">
    <property type="protein sequence ID" value="BDS11004.1"/>
    <property type="molecule type" value="Genomic_DNA"/>
</dbReference>
<dbReference type="KEGG" id="aup:AsAng_0017140"/>
<dbReference type="Proteomes" id="UP001060919">
    <property type="component" value="Chromosome"/>
</dbReference>
<gene>
    <name evidence="1" type="ORF">AsAng_0017140</name>
</gene>
<proteinExistence type="predicted"/>
<evidence type="ECO:0000313" key="1">
    <source>
        <dbReference type="EMBL" id="BDS11004.1"/>
    </source>
</evidence>
<sequence length="253" mass="29551">MDKINKRNMPLQNNWLLVLLTIIIYTPIKAQFYVNMEGGLKWDIVQTYASKGDFEFVKQPDFVGGARLGYEINPYLALELGVYVHQLNNNYIYRLDGVSWLEEEQWLPAQLLQFPIRLRTTIFTIQKKLSIHPYLGLAILVHRHETGRYEWRFQQQAIEDPTHRSSFRYEYAAAFKSRYLMLGEAGLIGQYKVTRHFSITLALGFTMGSTAIHESLLYWQRKMPSIEDDGVLNAQYKGDQITLMLGVQCLFKR</sequence>
<accession>A0A916DQ74</accession>
<evidence type="ECO:0000313" key="2">
    <source>
        <dbReference type="Proteomes" id="UP001060919"/>
    </source>
</evidence>
<reference evidence="1" key="1">
    <citation type="submission" date="2022-09" db="EMBL/GenBank/DDBJ databases">
        <title>Aureispira anguillicida sp. nov., isolated from Leptocephalus of Japanese eel Anguilla japonica.</title>
        <authorList>
            <person name="Yuasa K."/>
            <person name="Mekata T."/>
            <person name="Ikunari K."/>
        </authorList>
    </citation>
    <scope>NUCLEOTIDE SEQUENCE</scope>
    <source>
        <strain evidence="1">EL160426</strain>
    </source>
</reference>
<evidence type="ECO:0008006" key="3">
    <source>
        <dbReference type="Google" id="ProtNLM"/>
    </source>
</evidence>
<name>A0A916DQ74_9BACT</name>
<dbReference type="AlphaFoldDB" id="A0A916DQ74"/>
<organism evidence="1 2">
    <name type="scientific">Aureispira anguillae</name>
    <dbReference type="NCBI Taxonomy" id="2864201"/>
    <lineage>
        <taxon>Bacteria</taxon>
        <taxon>Pseudomonadati</taxon>
        <taxon>Bacteroidota</taxon>
        <taxon>Saprospiria</taxon>
        <taxon>Saprospirales</taxon>
        <taxon>Saprospiraceae</taxon>
        <taxon>Aureispira</taxon>
    </lineage>
</organism>
<protein>
    <recommendedName>
        <fullName evidence="3">Outer membrane protein beta-barrel domain-containing protein</fullName>
    </recommendedName>
</protein>